<dbReference type="OrthoDB" id="61846at2157"/>
<sequence>MSSADTGCNVTLDELKEIIAPIAEKYDMIRVYLFGSRARGDCN</sequence>
<accession>A0A0A7LBM5</accession>
<dbReference type="RefSeq" id="WP_148305806.1">
    <property type="nucleotide sequence ID" value="NZ_CP010070.1"/>
</dbReference>
<dbReference type="AlphaFoldDB" id="A0A0A7LBM5"/>
<dbReference type="InterPro" id="IPR043519">
    <property type="entry name" value="NT_sf"/>
</dbReference>
<evidence type="ECO:0000313" key="2">
    <source>
        <dbReference type="Proteomes" id="UP000030787"/>
    </source>
</evidence>
<dbReference type="KEGG" id="mear:Mpt1_c05280"/>
<evidence type="ECO:0000313" key="1">
    <source>
        <dbReference type="EMBL" id="AIZ56418.1"/>
    </source>
</evidence>
<proteinExistence type="predicted"/>
<gene>
    <name evidence="1" type="ORF">Mpt1_c05280</name>
</gene>
<dbReference type="SUPFAM" id="SSF81301">
    <property type="entry name" value="Nucleotidyltransferase"/>
    <property type="match status" value="1"/>
</dbReference>
<dbReference type="GeneID" id="43870553"/>
<dbReference type="CDD" id="cd05403">
    <property type="entry name" value="NT_KNTase_like"/>
    <property type="match status" value="1"/>
</dbReference>
<name>A0A0A7LBM5_9ARCH</name>
<dbReference type="EMBL" id="CP010070">
    <property type="protein sequence ID" value="AIZ56418.1"/>
    <property type="molecule type" value="Genomic_DNA"/>
</dbReference>
<reference evidence="1 2" key="1">
    <citation type="journal article" date="2014" name="Appl. Environ. Microbiol.">
        <title>Comparative Genome Analysis of 'Candidatus Methanoplasma termitum' Indicates a New Mode of Energy Metabolism in the Seventh Order of Methanogens.</title>
        <authorList>
            <person name="Lang K."/>
            <person name="Schuldes J."/>
            <person name="Klingl A."/>
            <person name="Poehlein A."/>
            <person name="Daniel R."/>
            <person name="Brune A."/>
        </authorList>
    </citation>
    <scope>NUCLEOTIDE SEQUENCE [LARGE SCALE GENOMIC DNA]</scope>
    <source>
        <strain evidence="2">Mpt1</strain>
    </source>
</reference>
<protein>
    <recommendedName>
        <fullName evidence="3">Nucleotidyltransferase domain protein</fullName>
    </recommendedName>
</protein>
<keyword evidence="2" id="KW-1185">Reference proteome</keyword>
<organism evidence="1 2">
    <name type="scientific">Candidatus Methanoplasma termitum</name>
    <dbReference type="NCBI Taxonomy" id="1577791"/>
    <lineage>
        <taxon>Archaea</taxon>
        <taxon>Methanobacteriati</taxon>
        <taxon>Thermoplasmatota</taxon>
        <taxon>Thermoplasmata</taxon>
        <taxon>Methanomassiliicoccales</taxon>
        <taxon>Methanomassiliicoccaceae</taxon>
        <taxon>Candidatus Methanoplasma</taxon>
    </lineage>
</organism>
<dbReference type="Gene3D" id="3.30.460.10">
    <property type="entry name" value="Beta Polymerase, domain 2"/>
    <property type="match status" value="1"/>
</dbReference>
<evidence type="ECO:0008006" key="3">
    <source>
        <dbReference type="Google" id="ProtNLM"/>
    </source>
</evidence>
<dbReference type="Proteomes" id="UP000030787">
    <property type="component" value="Chromosome"/>
</dbReference>
<dbReference type="HOGENOM" id="CLU_3227621_0_0_2"/>